<accession>A0A7U9CQ91</accession>
<keyword evidence="1" id="KW-0433">Leucine-rich repeat</keyword>
<dbReference type="PANTHER" id="PTHR48051">
    <property type="match status" value="1"/>
</dbReference>
<dbReference type="Pfam" id="PF20178">
    <property type="entry name" value="ToxA_N"/>
    <property type="match status" value="1"/>
</dbReference>
<dbReference type="Gene3D" id="3.80.10.10">
    <property type="entry name" value="Ribonuclease Inhibitor"/>
    <property type="match status" value="2"/>
</dbReference>
<dbReference type="InterPro" id="IPR003591">
    <property type="entry name" value="Leu-rich_rpt_typical-subtyp"/>
</dbReference>
<name>A0A7U9CQ91_PSEFL</name>
<dbReference type="GO" id="GO:0005737">
    <property type="term" value="C:cytoplasm"/>
    <property type="evidence" value="ECO:0007669"/>
    <property type="project" value="TreeGrafter"/>
</dbReference>
<reference evidence="4 5" key="1">
    <citation type="submission" date="2012-08" db="EMBL/GenBank/DDBJ databases">
        <title>The genome of cave-isolated P. fluorescens strain R124 demonstrates phenotypic adaptation to the mineral environment.</title>
        <authorList>
            <person name="Barton M.D."/>
            <person name="Petronio M."/>
            <person name="Giarrizzo J.G."/>
            <person name="Bowling B.V."/>
            <person name="Barton H.A."/>
        </authorList>
    </citation>
    <scope>NUCLEOTIDE SEQUENCE [LARGE SCALE GENOMIC DNA]</scope>
    <source>
        <strain evidence="4 5">R124</strain>
    </source>
</reference>
<organism evidence="4 5">
    <name type="scientific">Pseudomonas fluorescens R124</name>
    <dbReference type="NCBI Taxonomy" id="743713"/>
    <lineage>
        <taxon>Bacteria</taxon>
        <taxon>Pseudomonadati</taxon>
        <taxon>Pseudomonadota</taxon>
        <taxon>Gammaproteobacteria</taxon>
        <taxon>Pseudomonadales</taxon>
        <taxon>Pseudomonadaceae</taxon>
        <taxon>Pseudomonas</taxon>
    </lineage>
</organism>
<sequence>MGCGIYVPHIESMAGVCYGPFPGKWPHPMIHETTSTLATLPDALLLPRQDAHYQPLLQAIPTWLSKAAAHKREALKQASPLLPVSLVRASRSDHEKLRALNAAHWTAHNRVEQSLARLQDAKTFAEPLLRAELQKRFGLLLDVRQVFLRLYLPAHVPWLRIKSGAARTWTVSLLDAALHNFESSETTDDAFESASAYISQPSPEGRFRILPGMLESMPIIAFTRLCRELDIGRRYSVYLQDNLGLSNPLVAAVLQARVCASEKAALVAALQMAYMQKNLGADVHRLILGLLDGLQHLRLNRQAWQCHALTMLDASLTGIVLFAPNLEAANAPARVVVYIPDDPLHPVKEYASTGAFTEELAQRLRDPQYQAFFSRFIEHADRGHFFGRLNNLLGPVTWQPVQTGDPRPTWRETATERPLLQVAATPIRAELFTYLYQRKLDKMLNDARVVAVSTATVDRKARWALWDSFTEIAQTLLNIVAFVALPFVPFLGELMLAYTAYQMLDEAFESIVDWAEGLPREALGHFMGAVESVVQVGTFAAGGVLTAGEFRALLPSDVVKFIDRFIPVKAANGKTLYWKPDLSPYELPGALPKDLQTDALGLQHHQGKTLLPLGQKRYAVSRAAETGAHRIDHPTRPEAYKPALRHNAAGAWQSELDQPLGWDRATVLSRSSPLMQRLPAELQERLLNISGCEENALRQMHVELGQLPPLLVDTLERWQIDQDLQLFIEQVGSHRAEDYLKADPASQLQLLFDHGHWPADCGLKLIDRQGRTLWRSPVADVPFIQIEGTRLDDGDLLKTWLQRLTPAQRNTLLGEAPQAPAPTPEAGATRLRHTVAELAQQQRQRLFEDRYRQLQRGAGALTQALMDAEPGLPRHLAQAIVETASDAECQQLQRSTLSPRLVELTQEAGLQVRASRALEGLTLKATAHILDTDRLILHTLPRLPGWSDSLRLEVRHYRRDGRLLDSIGPQSASIRRTLVLTEQGDYQPFDETDQPLRTSGSLSSSLLQALPDTERSALNIGIGEMTEFEQLIRQHSLPRETLLALLAQNPNRKPAYDPTIMRLRGGATGHRRMPTDTPTLQTHAHWLLPHLLPEELEEFVTRLQRHPNGPRSELYRLITERQRLVAVLDPWVDAVPQVHPETGVQLNTEQYAIQRQRRRQMRVDLIDCWKQQVVLPEDTEHTIDLRLSHPILGELPQVEVNFSHVDYLTIEGVAGTRGVHGFLNNFSGLRRLVLRSMPLGELPQAINRSPQLRELVLSECGITLTPETQATLAAQTNLKILDLFHNPLGLAPNVERMARLSYIDVSETGISTLPAGLLSRQQLRTALLNDNAIEALPPALFELPNNIPEGFDLGGNPIGAADRERIKHHFNQTRQDFGVLAETADLQRVQALYTQMDQEQASELFYLLPGTLAEGRVELTRRESEFRNMSDSLADWSTEHPLLHPISGDPFTLEEVLNEQEARLEFKNRIEQSWRRETEQDDFDQDSQPLYDLNLSMTITGDLPALNADFSHLTHLYMRSRPGHTSGTAEFLQTFPNLKALTLYQFRLEQIPAAIFRMADLSYLSLSECHITLTRETALELAQMERLDHLDLSDNPLGEIPDVSQMSDLSTLLLDNTGITGLPRGLLQLEHLDVVALDGNAISDIPSDILELPEERADKINLRDNPLSEISIQRLIAYFRNYRIDFGVEAVIDRAEMEVSTSEESEADE</sequence>
<dbReference type="EMBL" id="CM001561">
    <property type="protein sequence ID" value="EJZ59553.1"/>
    <property type="molecule type" value="Genomic_DNA"/>
</dbReference>
<dbReference type="SUPFAM" id="SSF52058">
    <property type="entry name" value="L domain-like"/>
    <property type="match status" value="2"/>
</dbReference>
<dbReference type="InterPro" id="IPR001611">
    <property type="entry name" value="Leu-rich_rpt"/>
</dbReference>
<dbReference type="PROSITE" id="PS51450">
    <property type="entry name" value="LRR"/>
    <property type="match status" value="1"/>
</dbReference>
<dbReference type="PANTHER" id="PTHR48051:SF1">
    <property type="entry name" value="RAS SUPPRESSOR PROTEIN 1"/>
    <property type="match status" value="1"/>
</dbReference>
<dbReference type="InterPro" id="IPR050216">
    <property type="entry name" value="LRR_domain-containing"/>
</dbReference>
<evidence type="ECO:0000256" key="2">
    <source>
        <dbReference type="ARBA" id="ARBA00022737"/>
    </source>
</evidence>
<protein>
    <recommendedName>
        <fullName evidence="3">Dermonecrotic toxin N-terminal domain-containing protein</fullName>
    </recommendedName>
</protein>
<keyword evidence="2" id="KW-0677">Repeat</keyword>
<evidence type="ECO:0000259" key="3">
    <source>
        <dbReference type="Pfam" id="PF20178"/>
    </source>
</evidence>
<evidence type="ECO:0000313" key="5">
    <source>
        <dbReference type="Proteomes" id="UP000006045"/>
    </source>
</evidence>
<evidence type="ECO:0000313" key="4">
    <source>
        <dbReference type="EMBL" id="EJZ59553.1"/>
    </source>
</evidence>
<dbReference type="InterPro" id="IPR032675">
    <property type="entry name" value="LRR_dom_sf"/>
</dbReference>
<dbReference type="Proteomes" id="UP000006045">
    <property type="component" value="Chromosome"/>
</dbReference>
<feature type="domain" description="Dermonecrotic toxin N-terminal" evidence="3">
    <location>
        <begin position="115"/>
        <end position="379"/>
    </location>
</feature>
<dbReference type="SMART" id="SM00369">
    <property type="entry name" value="LRR_TYP"/>
    <property type="match status" value="5"/>
</dbReference>
<gene>
    <name evidence="4" type="ORF">I1A_003905</name>
</gene>
<dbReference type="InterPro" id="IPR046673">
    <property type="entry name" value="ToxA_N"/>
</dbReference>
<proteinExistence type="predicted"/>
<evidence type="ECO:0000256" key="1">
    <source>
        <dbReference type="ARBA" id="ARBA00022614"/>
    </source>
</evidence>